<evidence type="ECO:0000313" key="1">
    <source>
        <dbReference type="EMBL" id="PLT53187.1"/>
    </source>
</evidence>
<dbReference type="AlphaFoldDB" id="A0A2N5NFG0"/>
<evidence type="ECO:0000313" key="2">
    <source>
        <dbReference type="Proteomes" id="UP000234849"/>
    </source>
</evidence>
<organism evidence="1 2">
    <name type="scientific">Mediterraneibacter gnavus</name>
    <name type="common">Ruminococcus gnavus</name>
    <dbReference type="NCBI Taxonomy" id="33038"/>
    <lineage>
        <taxon>Bacteria</taxon>
        <taxon>Bacillati</taxon>
        <taxon>Bacillota</taxon>
        <taxon>Clostridia</taxon>
        <taxon>Lachnospirales</taxon>
        <taxon>Lachnospiraceae</taxon>
        <taxon>Mediterraneibacter</taxon>
    </lineage>
</organism>
<comment type="caution">
    <text evidence="1">The sequence shown here is derived from an EMBL/GenBank/DDBJ whole genome shotgun (WGS) entry which is preliminary data.</text>
</comment>
<dbReference type="Proteomes" id="UP000234849">
    <property type="component" value="Unassembled WGS sequence"/>
</dbReference>
<protein>
    <submittedName>
        <fullName evidence="1">Uncharacterized protein</fullName>
    </submittedName>
</protein>
<accession>A0A2N5NFG0</accession>
<sequence length="185" mass="20272">MTSIAHPQFPWLHRIRALVDVNEAVPKGTLGGFVEYEQNLSQEGSCWIYDQAICCERAVVERSAGLFQEAIAKGDALLTGTAVMYQTSIAEESCRILAGEVWNMAHIRGFAKITAAKETGDAPLILGNSLVFGNVCGKVLVRGNVLPSRSVENQTQELLVFRGGDSIHKVNESKKKTKSKKQPER</sequence>
<name>A0A2N5NFG0_MEDGN</name>
<dbReference type="EMBL" id="NIHM01000021">
    <property type="protein sequence ID" value="PLT53187.1"/>
    <property type="molecule type" value="Genomic_DNA"/>
</dbReference>
<reference evidence="1 2" key="1">
    <citation type="journal article" date="2017" name="Genome Med.">
        <title>A novel Ruminococcus gnavus clade enriched in inflammatory bowel disease patients.</title>
        <authorList>
            <person name="Hall A.B."/>
            <person name="Yassour M."/>
            <person name="Sauk J."/>
            <person name="Garner A."/>
            <person name="Jiang X."/>
            <person name="Arthur T."/>
            <person name="Lagoudas G.K."/>
            <person name="Vatanen T."/>
            <person name="Fornelos N."/>
            <person name="Wilson R."/>
            <person name="Bertha M."/>
            <person name="Cohen M."/>
            <person name="Garber J."/>
            <person name="Khalili H."/>
            <person name="Gevers D."/>
            <person name="Ananthakrishnan A.N."/>
            <person name="Kugathasan S."/>
            <person name="Lander E.S."/>
            <person name="Blainey P."/>
            <person name="Vlamakis H."/>
            <person name="Xavier R.J."/>
            <person name="Huttenhower C."/>
        </authorList>
    </citation>
    <scope>NUCLEOTIDE SEQUENCE [LARGE SCALE GENOMIC DNA]</scope>
    <source>
        <strain evidence="1 2">RJX1118</strain>
    </source>
</reference>
<gene>
    <name evidence="1" type="ORF">CDL18_12865</name>
</gene>
<proteinExistence type="predicted"/>